<evidence type="ECO:0000313" key="2">
    <source>
        <dbReference type="Proteomes" id="UP000186931"/>
    </source>
</evidence>
<evidence type="ECO:0000313" key="1">
    <source>
        <dbReference type="EMBL" id="OFE42638.1"/>
    </source>
</evidence>
<proteinExistence type="predicted"/>
<dbReference type="EMBL" id="MKQS01000031">
    <property type="protein sequence ID" value="OFE42638.1"/>
    <property type="molecule type" value="Genomic_DNA"/>
</dbReference>
<dbReference type="AlphaFoldDB" id="A0A1E8DZT8"/>
<comment type="caution">
    <text evidence="1">The sequence shown here is derived from an EMBL/GenBank/DDBJ whole genome shotgun (WGS) entry which is preliminary data.</text>
</comment>
<dbReference type="RefSeq" id="WP_019838358.1">
    <property type="nucleotide sequence ID" value="NZ_CP183897.1"/>
</dbReference>
<gene>
    <name evidence="1" type="ORF">BJN41_13320</name>
</gene>
<reference evidence="1 2" key="1">
    <citation type="submission" date="2016-10" db="EMBL/GenBank/DDBJ databases">
        <title>Genome of airborne Acinetobacter sp. 5-2Ac02 in the hospital environment: Species near to Acinetobacter towneri.</title>
        <authorList>
            <person name="Barbosa B."/>
            <person name="Fernandez-Garcia L."/>
            <person name="Gato E."/>
            <person name="Leao R."/>
            <person name="Albano R."/>
            <person name="Fernandez B."/>
            <person name="Fernandez-Cuenca F."/>
            <person name="Marques E."/>
            <person name="Tomas M."/>
        </authorList>
    </citation>
    <scope>NUCLEOTIDE SEQUENCE [LARGE SCALE GENOMIC DNA]</scope>
    <source>
        <strain evidence="1 2">5-2Ac02</strain>
    </source>
</reference>
<name>A0A1E8DZT8_9GAMM</name>
<dbReference type="Proteomes" id="UP000186931">
    <property type="component" value="Unassembled WGS sequence"/>
</dbReference>
<sequence length="68" mass="7847">MESPTENIAIELLEPIVLRKENCAPIEFEQGTILKVLLVNPNSYLVTVDDEFNFTIALEDENKVWRKL</sequence>
<accession>A0A1E8DZT8</accession>
<dbReference type="eggNOG" id="ENOG5032AC0">
    <property type="taxonomic scope" value="Bacteria"/>
</dbReference>
<organism evidence="1 2">
    <name type="scientific">Acinetobacter towneri</name>
    <dbReference type="NCBI Taxonomy" id="202956"/>
    <lineage>
        <taxon>Bacteria</taxon>
        <taxon>Pseudomonadati</taxon>
        <taxon>Pseudomonadota</taxon>
        <taxon>Gammaproteobacteria</taxon>
        <taxon>Moraxellales</taxon>
        <taxon>Moraxellaceae</taxon>
        <taxon>Acinetobacter</taxon>
    </lineage>
</organism>
<protein>
    <submittedName>
        <fullName evidence="1">Uncharacterized protein</fullName>
    </submittedName>
</protein>